<dbReference type="EMBL" id="QRYQ01000009">
    <property type="protein sequence ID" value="RGU91820.1"/>
    <property type="molecule type" value="Genomic_DNA"/>
</dbReference>
<evidence type="ECO:0000313" key="3">
    <source>
        <dbReference type="EMBL" id="RHB08811.1"/>
    </source>
</evidence>
<evidence type="ECO:0000313" key="5">
    <source>
        <dbReference type="Proteomes" id="UP000285288"/>
    </source>
</evidence>
<evidence type="ECO:0000313" key="2">
    <source>
        <dbReference type="EMBL" id="RGU91820.1"/>
    </source>
</evidence>
<protein>
    <recommendedName>
        <fullName evidence="6">Rod shape-determining protein MreD</fullName>
    </recommendedName>
</protein>
<feature type="transmembrane region" description="Helical" evidence="1">
    <location>
        <begin position="33"/>
        <end position="51"/>
    </location>
</feature>
<organism evidence="2 4">
    <name type="scientific">Holdemanella biformis</name>
    <dbReference type="NCBI Taxonomy" id="1735"/>
    <lineage>
        <taxon>Bacteria</taxon>
        <taxon>Bacillati</taxon>
        <taxon>Bacillota</taxon>
        <taxon>Erysipelotrichia</taxon>
        <taxon>Erysipelotrichales</taxon>
        <taxon>Erysipelotrichaceae</taxon>
        <taxon>Holdemanella</taxon>
    </lineage>
</organism>
<feature type="transmembrane region" description="Helical" evidence="1">
    <location>
        <begin position="144"/>
        <end position="167"/>
    </location>
</feature>
<evidence type="ECO:0008006" key="6">
    <source>
        <dbReference type="Google" id="ProtNLM"/>
    </source>
</evidence>
<feature type="transmembrane region" description="Helical" evidence="1">
    <location>
        <begin position="105"/>
        <end position="124"/>
    </location>
</feature>
<evidence type="ECO:0000256" key="1">
    <source>
        <dbReference type="SAM" id="Phobius"/>
    </source>
</evidence>
<dbReference type="Proteomes" id="UP000285288">
    <property type="component" value="Unassembled WGS sequence"/>
</dbReference>
<dbReference type="Proteomes" id="UP000265489">
    <property type="component" value="Unassembled WGS sequence"/>
</dbReference>
<name>A0A395WC13_9FIRM</name>
<feature type="transmembrane region" description="Helical" evidence="1">
    <location>
        <begin position="58"/>
        <end position="75"/>
    </location>
</feature>
<dbReference type="EMBL" id="QSGD01000005">
    <property type="protein sequence ID" value="RHB08811.1"/>
    <property type="molecule type" value="Genomic_DNA"/>
</dbReference>
<reference evidence="4 5" key="1">
    <citation type="submission" date="2018-08" db="EMBL/GenBank/DDBJ databases">
        <title>A genome reference for cultivated species of the human gut microbiota.</title>
        <authorList>
            <person name="Zou Y."/>
            <person name="Xue W."/>
            <person name="Luo G."/>
        </authorList>
    </citation>
    <scope>NUCLEOTIDE SEQUENCE [LARGE SCALE GENOMIC DNA]</scope>
    <source>
        <strain evidence="2 4">AF15-20</strain>
        <strain evidence="3 5">AM42-13AC</strain>
    </source>
</reference>
<feature type="transmembrane region" description="Helical" evidence="1">
    <location>
        <begin position="81"/>
        <end position="98"/>
    </location>
</feature>
<comment type="caution">
    <text evidence="2">The sequence shown here is derived from an EMBL/GenBank/DDBJ whole genome shotgun (WGS) entry which is preliminary data.</text>
</comment>
<keyword evidence="1" id="KW-0472">Membrane</keyword>
<proteinExistence type="predicted"/>
<keyword evidence="1" id="KW-0812">Transmembrane</keyword>
<dbReference type="AlphaFoldDB" id="A0A395WC13"/>
<gene>
    <name evidence="3" type="ORF">DW907_02685</name>
    <name evidence="2" type="ORF">DWW32_06275</name>
</gene>
<dbReference type="GeneID" id="66579316"/>
<dbReference type="RefSeq" id="WP_118010792.1">
    <property type="nucleotide sequence ID" value="NZ_CATXSW010000002.1"/>
</dbReference>
<keyword evidence="1" id="KW-1133">Transmembrane helix</keyword>
<sequence>MINKERCSFIFLLILAILDQMNASLFSVDFTYSSLSFVSHLCFCGCILVVSHEKSLNRLLYACLCGLCVGLFFTSDWLVKMVLFGFFGWLSGLFKNAMDQDHWVQFALVFLMMFINDLICFLGAKLFGYLTMSFVKWFIHVEALTLIFNGAWIFVLLYIITVFNRYATIKNIRFKRMEKLHMQNIRRK</sequence>
<evidence type="ECO:0000313" key="4">
    <source>
        <dbReference type="Proteomes" id="UP000265489"/>
    </source>
</evidence>
<accession>A0A395WC13</accession>